<dbReference type="Proteomes" id="UP001501591">
    <property type="component" value="Unassembled WGS sequence"/>
</dbReference>
<name>A0ABP7MXX1_9MICO</name>
<evidence type="ECO:0000259" key="2">
    <source>
        <dbReference type="Pfam" id="PF01557"/>
    </source>
</evidence>
<keyword evidence="4" id="KW-1185">Reference proteome</keyword>
<dbReference type="EMBL" id="BAABCP010000001">
    <property type="protein sequence ID" value="GAA3931009.1"/>
    <property type="molecule type" value="Genomic_DNA"/>
</dbReference>
<feature type="domain" description="Fumarylacetoacetase-like C-terminal" evidence="2">
    <location>
        <begin position="98"/>
        <end position="303"/>
    </location>
</feature>
<accession>A0ABP7MXX1</accession>
<organism evidence="3 4">
    <name type="scientific">Microbacterium soli</name>
    <dbReference type="NCBI Taxonomy" id="446075"/>
    <lineage>
        <taxon>Bacteria</taxon>
        <taxon>Bacillati</taxon>
        <taxon>Actinomycetota</taxon>
        <taxon>Actinomycetes</taxon>
        <taxon>Micrococcales</taxon>
        <taxon>Microbacteriaceae</taxon>
        <taxon>Microbacterium</taxon>
    </lineage>
</organism>
<evidence type="ECO:0000256" key="1">
    <source>
        <dbReference type="SAM" id="MobiDB-lite"/>
    </source>
</evidence>
<dbReference type="SUPFAM" id="SSF56529">
    <property type="entry name" value="FAH"/>
    <property type="match status" value="1"/>
</dbReference>
<evidence type="ECO:0000313" key="3">
    <source>
        <dbReference type="EMBL" id="GAA3931009.1"/>
    </source>
</evidence>
<dbReference type="InterPro" id="IPR036663">
    <property type="entry name" value="Fumarylacetoacetase_C_sf"/>
</dbReference>
<dbReference type="PANTHER" id="PTHR43211">
    <property type="entry name" value="FUMARYLACETOACETATE HYDROLASE"/>
    <property type="match status" value="1"/>
</dbReference>
<proteinExistence type="predicted"/>
<sequence>MRFGAIRASDRPGGALLGLLVDDELRIPEGGRTLLDLLRDDGDAIDAFADDALSDPALRVPIAEASLASPLPNPPTVRDFMTFEGHTIGGMGRGDASAVAPAWWEIPTFYFTNPYAICGPQDDVPLAPGTERFDYEVEVAAIIGRAGHNLTLEEARSHIAGYSLFVDWSARDIQMHEMTIGLGPAKGKDTVSTLGPWFVTADEIDALTDSARVDLPLTVSVNGVRTGAGNLREMAWEFAALVSYASRGTWVMPGDVLGSGTCDDGCLAERWGRQGPDSAPPLAVGDVVEIDGGLLGRATHRIVASAPRHPLPGARPGAHERSTHHV</sequence>
<reference evidence="4" key="1">
    <citation type="journal article" date="2019" name="Int. J. Syst. Evol. Microbiol.">
        <title>The Global Catalogue of Microorganisms (GCM) 10K type strain sequencing project: providing services to taxonomists for standard genome sequencing and annotation.</title>
        <authorList>
            <consortium name="The Broad Institute Genomics Platform"/>
            <consortium name="The Broad Institute Genome Sequencing Center for Infectious Disease"/>
            <person name="Wu L."/>
            <person name="Ma J."/>
        </authorList>
    </citation>
    <scope>NUCLEOTIDE SEQUENCE [LARGE SCALE GENOMIC DNA]</scope>
    <source>
        <strain evidence="4">JCM 17024</strain>
    </source>
</reference>
<dbReference type="Gene3D" id="3.90.850.10">
    <property type="entry name" value="Fumarylacetoacetase-like, C-terminal domain"/>
    <property type="match status" value="1"/>
</dbReference>
<gene>
    <name evidence="3" type="ORF">GCM10022383_06960</name>
</gene>
<dbReference type="Pfam" id="PF01557">
    <property type="entry name" value="FAA_hydrolase"/>
    <property type="match status" value="1"/>
</dbReference>
<feature type="compositionally biased region" description="Basic and acidic residues" evidence="1">
    <location>
        <begin position="317"/>
        <end position="326"/>
    </location>
</feature>
<feature type="region of interest" description="Disordered" evidence="1">
    <location>
        <begin position="305"/>
        <end position="326"/>
    </location>
</feature>
<protein>
    <submittedName>
        <fullName evidence="3">Fumarylacetoacetate hydrolase family protein</fullName>
    </submittedName>
</protein>
<comment type="caution">
    <text evidence="3">The sequence shown here is derived from an EMBL/GenBank/DDBJ whole genome shotgun (WGS) entry which is preliminary data.</text>
</comment>
<dbReference type="InterPro" id="IPR011234">
    <property type="entry name" value="Fumarylacetoacetase-like_C"/>
</dbReference>
<dbReference type="RefSeq" id="WP_344818109.1">
    <property type="nucleotide sequence ID" value="NZ_BAABCP010000001.1"/>
</dbReference>
<dbReference type="PANTHER" id="PTHR43211:SF1">
    <property type="entry name" value="BLL6422 PROTEIN"/>
    <property type="match status" value="1"/>
</dbReference>
<dbReference type="GO" id="GO:0016787">
    <property type="term" value="F:hydrolase activity"/>
    <property type="evidence" value="ECO:0007669"/>
    <property type="project" value="UniProtKB-KW"/>
</dbReference>
<keyword evidence="3" id="KW-0378">Hydrolase</keyword>
<evidence type="ECO:0000313" key="4">
    <source>
        <dbReference type="Proteomes" id="UP001501591"/>
    </source>
</evidence>